<feature type="transmembrane region" description="Helical" evidence="1">
    <location>
        <begin position="96"/>
        <end position="118"/>
    </location>
</feature>
<evidence type="ECO:0000313" key="2">
    <source>
        <dbReference type="EMBL" id="WLR97390.1"/>
    </source>
</evidence>
<reference evidence="2 3" key="1">
    <citation type="submission" date="2023-08" db="EMBL/GenBank/DDBJ databases">
        <title>Pathogen: clinical or host-associated sample.</title>
        <authorList>
            <person name="Hergert J."/>
            <person name="Casey R."/>
            <person name="Wagner J."/>
            <person name="Young E.L."/>
            <person name="Oakeson K.F."/>
        </authorList>
    </citation>
    <scope>NUCLEOTIDE SEQUENCE [LARGE SCALE GENOMIC DNA]</scope>
    <source>
        <strain evidence="2 3">1760953</strain>
    </source>
</reference>
<keyword evidence="1" id="KW-1133">Transmembrane helix</keyword>
<proteinExistence type="predicted"/>
<keyword evidence="1" id="KW-0812">Transmembrane</keyword>
<dbReference type="Proteomes" id="UP001234585">
    <property type="component" value="Chromosome"/>
</dbReference>
<name>A0AA50CL44_9HYPH</name>
<accession>A0AA50CL44</accession>
<sequence length="221" mass="23310">MNAFKIKRDAKSRVDLLPPEPGAKGASRAERFSKRTDVVDADFVVIRSAAARTSNDNHRKRPATPARPMSDHPLFRLGAACARLCEAALQRLPGRAFAGLVALAFLFVFAFAGGLTALKAAILPTPQADVLNLTDIAAMVDDRNGMKVLTVYGRLANTGNSVKAVPPLDVVLEGSGTRRIVLDAETIAPGGAEHFALRIPHSGGKVPKVSVSLAREGAPAT</sequence>
<dbReference type="AlphaFoldDB" id="A0AA50CL44"/>
<gene>
    <name evidence="2" type="ORF">Q9313_17180</name>
</gene>
<protein>
    <recommendedName>
        <fullName evidence="4">Transmembrane protein</fullName>
    </recommendedName>
</protein>
<dbReference type="RefSeq" id="WP_306037372.1">
    <property type="nucleotide sequence ID" value="NZ_CP132302.1"/>
</dbReference>
<dbReference type="EMBL" id="CP132302">
    <property type="protein sequence ID" value="WLR97390.1"/>
    <property type="molecule type" value="Genomic_DNA"/>
</dbReference>
<organism evidence="2 3">
    <name type="scientific">Shinella sumterensis</name>
    <dbReference type="NCBI Taxonomy" id="1967501"/>
    <lineage>
        <taxon>Bacteria</taxon>
        <taxon>Pseudomonadati</taxon>
        <taxon>Pseudomonadota</taxon>
        <taxon>Alphaproteobacteria</taxon>
        <taxon>Hyphomicrobiales</taxon>
        <taxon>Rhizobiaceae</taxon>
        <taxon>Shinella</taxon>
    </lineage>
</organism>
<keyword evidence="3" id="KW-1185">Reference proteome</keyword>
<evidence type="ECO:0000256" key="1">
    <source>
        <dbReference type="SAM" id="Phobius"/>
    </source>
</evidence>
<evidence type="ECO:0008006" key="4">
    <source>
        <dbReference type="Google" id="ProtNLM"/>
    </source>
</evidence>
<evidence type="ECO:0000313" key="3">
    <source>
        <dbReference type="Proteomes" id="UP001234585"/>
    </source>
</evidence>
<keyword evidence="1" id="KW-0472">Membrane</keyword>